<dbReference type="PANTHER" id="PTHR24359">
    <property type="entry name" value="SERINE/THREONINE-PROTEIN KINASE SBK1"/>
    <property type="match status" value="1"/>
</dbReference>
<reference evidence="3" key="1">
    <citation type="journal article" date="2023" name="Front. Mar. Sci.">
        <title>A new Merluccius polli reference genome to investigate the effects of global change in West African waters.</title>
        <authorList>
            <person name="Mateo J.L."/>
            <person name="Blanco-Fernandez C."/>
            <person name="Garcia-Vazquez E."/>
            <person name="Machado-Schiaffino G."/>
        </authorList>
    </citation>
    <scope>NUCLEOTIDE SEQUENCE</scope>
    <source>
        <strain evidence="3">C29</strain>
        <tissue evidence="3">Fin</tissue>
    </source>
</reference>
<dbReference type="GO" id="GO:0004674">
    <property type="term" value="F:protein serine/threonine kinase activity"/>
    <property type="evidence" value="ECO:0007669"/>
    <property type="project" value="TreeGrafter"/>
</dbReference>
<feature type="compositionally biased region" description="Basic and acidic residues" evidence="1">
    <location>
        <begin position="314"/>
        <end position="324"/>
    </location>
</feature>
<feature type="region of interest" description="Disordered" evidence="1">
    <location>
        <begin position="143"/>
        <end position="167"/>
    </location>
</feature>
<feature type="domain" description="Protein kinase" evidence="2">
    <location>
        <begin position="1"/>
        <end position="288"/>
    </location>
</feature>
<dbReference type="Pfam" id="PF00069">
    <property type="entry name" value="Pkinase"/>
    <property type="match status" value="1"/>
</dbReference>
<dbReference type="Gene3D" id="1.10.510.10">
    <property type="entry name" value="Transferase(Phosphotransferase) domain 1"/>
    <property type="match status" value="1"/>
</dbReference>
<sequence length="324" mass="35687">MALKCFPRGSTSLFSFLREYNLSLTFCSHPSLTRALGIAYRTPTHYIFAQQAALHGDLYDIIVPEVGVEEGCVQRVVSQLCGALAHLHGLGFVHRDLKPENIFLCDPACSWVKLGDFGMVKAVGSRVQEVWYSSAYCPPEAEVARGNRARREEEDEKEKGGGAGKEKKQAVWVSVDPSVDCWALGILTYALLTGTLPWAETASDNRSYRRYRDWVSSSSSSSSSSSEPSDRLDVLGSRPPQGPGPPAAPQFSCFTPLACSLFRALLDPQPRLRGRPGDALAFLGGEWLRGEERSRLEEEREKRRSGGKKGALGKMKEMEGKGER</sequence>
<proteinExistence type="predicted"/>
<protein>
    <submittedName>
        <fullName evidence="3">Serine/threonine-protein kinase SBK2</fullName>
    </submittedName>
</protein>
<keyword evidence="3" id="KW-0418">Kinase</keyword>
<dbReference type="InterPro" id="IPR011009">
    <property type="entry name" value="Kinase-like_dom_sf"/>
</dbReference>
<organism evidence="3 4">
    <name type="scientific">Merluccius polli</name>
    <name type="common">Benguela hake</name>
    <name type="synonym">Merluccius cadenati</name>
    <dbReference type="NCBI Taxonomy" id="89951"/>
    <lineage>
        <taxon>Eukaryota</taxon>
        <taxon>Metazoa</taxon>
        <taxon>Chordata</taxon>
        <taxon>Craniata</taxon>
        <taxon>Vertebrata</taxon>
        <taxon>Euteleostomi</taxon>
        <taxon>Actinopterygii</taxon>
        <taxon>Neopterygii</taxon>
        <taxon>Teleostei</taxon>
        <taxon>Neoteleostei</taxon>
        <taxon>Acanthomorphata</taxon>
        <taxon>Zeiogadaria</taxon>
        <taxon>Gadariae</taxon>
        <taxon>Gadiformes</taxon>
        <taxon>Gadoidei</taxon>
        <taxon>Merlucciidae</taxon>
        <taxon>Merluccius</taxon>
    </lineage>
</organism>
<accession>A0AA47MI33</accession>
<dbReference type="AlphaFoldDB" id="A0AA47MI33"/>
<comment type="caution">
    <text evidence="3">The sequence shown here is derived from an EMBL/GenBank/DDBJ whole genome shotgun (WGS) entry which is preliminary data.</text>
</comment>
<gene>
    <name evidence="3" type="primary">Sbk2_0</name>
    <name evidence="3" type="ORF">N1851_022577</name>
</gene>
<name>A0AA47MI33_MERPO</name>
<feature type="compositionally biased region" description="Basic and acidic residues" evidence="1">
    <location>
        <begin position="292"/>
        <end position="304"/>
    </location>
</feature>
<dbReference type="PROSITE" id="PS00108">
    <property type="entry name" value="PROTEIN_KINASE_ST"/>
    <property type="match status" value="1"/>
</dbReference>
<dbReference type="InterPro" id="IPR000719">
    <property type="entry name" value="Prot_kinase_dom"/>
</dbReference>
<evidence type="ECO:0000259" key="2">
    <source>
        <dbReference type="PROSITE" id="PS50011"/>
    </source>
</evidence>
<keyword evidence="4" id="KW-1185">Reference proteome</keyword>
<feature type="region of interest" description="Disordered" evidence="1">
    <location>
        <begin position="292"/>
        <end position="324"/>
    </location>
</feature>
<evidence type="ECO:0000256" key="1">
    <source>
        <dbReference type="SAM" id="MobiDB-lite"/>
    </source>
</evidence>
<dbReference type="InterPro" id="IPR008271">
    <property type="entry name" value="Ser/Thr_kinase_AS"/>
</dbReference>
<evidence type="ECO:0000313" key="3">
    <source>
        <dbReference type="EMBL" id="KAK0140449.1"/>
    </source>
</evidence>
<dbReference type="SUPFAM" id="SSF56112">
    <property type="entry name" value="Protein kinase-like (PK-like)"/>
    <property type="match status" value="1"/>
</dbReference>
<feature type="region of interest" description="Disordered" evidence="1">
    <location>
        <begin position="216"/>
        <end position="249"/>
    </location>
</feature>
<dbReference type="PROSITE" id="PS50011">
    <property type="entry name" value="PROTEIN_KINASE_DOM"/>
    <property type="match status" value="1"/>
</dbReference>
<dbReference type="EMBL" id="JAOPHQ010004107">
    <property type="protein sequence ID" value="KAK0140449.1"/>
    <property type="molecule type" value="Genomic_DNA"/>
</dbReference>
<keyword evidence="3" id="KW-0808">Transferase</keyword>
<dbReference type="SMART" id="SM00220">
    <property type="entry name" value="S_TKc"/>
    <property type="match status" value="1"/>
</dbReference>
<evidence type="ECO:0000313" key="4">
    <source>
        <dbReference type="Proteomes" id="UP001174136"/>
    </source>
</evidence>
<dbReference type="GO" id="GO:0005524">
    <property type="term" value="F:ATP binding"/>
    <property type="evidence" value="ECO:0007669"/>
    <property type="project" value="InterPro"/>
</dbReference>
<feature type="compositionally biased region" description="Low complexity" evidence="1">
    <location>
        <begin position="216"/>
        <end position="226"/>
    </location>
</feature>
<dbReference type="PANTHER" id="PTHR24359:SF1">
    <property type="entry name" value="INHIBITOR OF NUCLEAR FACTOR KAPPA-B KINASE EPSILON SUBUNIT HOMOLOG 1-RELATED"/>
    <property type="match status" value="1"/>
</dbReference>
<dbReference type="Proteomes" id="UP001174136">
    <property type="component" value="Unassembled WGS sequence"/>
</dbReference>